<evidence type="ECO:0000256" key="1">
    <source>
        <dbReference type="SAM" id="MobiDB-lite"/>
    </source>
</evidence>
<dbReference type="EMBL" id="LN735562">
    <property type="protein sequence ID" value="CEL26593.1"/>
    <property type="molecule type" value="Genomic_DNA"/>
</dbReference>
<feature type="region of interest" description="Disordered" evidence="1">
    <location>
        <begin position="1"/>
        <end position="32"/>
    </location>
</feature>
<dbReference type="AlphaFoldDB" id="A0A0A8WHB0"/>
<dbReference type="InterPro" id="IPR010985">
    <property type="entry name" value="Ribbon_hlx_hlx"/>
</dbReference>
<organism evidence="2">
    <name type="scientific">Sinorhizobium fredii (strain HH103)</name>
    <dbReference type="NCBI Taxonomy" id="1117943"/>
    <lineage>
        <taxon>Bacteria</taxon>
        <taxon>Pseudomonadati</taxon>
        <taxon>Pseudomonadota</taxon>
        <taxon>Alphaproteobacteria</taxon>
        <taxon>Hyphomicrobiales</taxon>
        <taxon>Rhizobiaceae</taxon>
        <taxon>Sinorhizobium/Ensifer group</taxon>
        <taxon>Sinorhizobium</taxon>
    </lineage>
</organism>
<protein>
    <submittedName>
        <fullName evidence="2">Uncharacterized protein</fullName>
    </submittedName>
</protein>
<dbReference type="GO" id="GO:0006355">
    <property type="term" value="P:regulation of DNA-templated transcription"/>
    <property type="evidence" value="ECO:0007669"/>
    <property type="project" value="InterPro"/>
</dbReference>
<reference evidence="2" key="1">
    <citation type="journal article" date="2012" name="J. Bacteriol.">
        <title>Genome sequence of the soybean symbiont Sinorhizobium fredii HH103.</title>
        <authorList>
            <person name="Weidner S."/>
            <person name="Becker A."/>
            <person name="Bonilla I."/>
            <person name="Jaenicke S."/>
            <person name="Lloret J."/>
            <person name="Margaret I."/>
            <person name="Puhler A."/>
            <person name="Ruiz-Sainz J.E."/>
            <person name="Schneiker-Bekel S."/>
            <person name="Szczepanowski R."/>
            <person name="Vinardell J.M."/>
            <person name="Zehner S."/>
            <person name="Gottfert M."/>
        </authorList>
    </citation>
    <scope>NUCLEOTIDE SEQUENCE [LARGE SCALE GENOMIC DNA]</scope>
    <source>
        <strain evidence="2">HH103</strain>
        <plasmid evidence="2">pSfHH103a2</plasmid>
    </source>
</reference>
<dbReference type="RefSeq" id="WP_176454381.1">
    <property type="nucleotide sequence ID" value="NZ_CP183941.1"/>
</dbReference>
<sequence>MSKRPSLTSFAPHAQADSGKVVASQAEPTATGPAVKYPKVTVYLDAQEIRTLKLLGIDRGEKVSDICATAIREWMERNGHARSGNLTHNA</sequence>
<proteinExistence type="predicted"/>
<keyword evidence="2" id="KW-0614">Plasmid</keyword>
<dbReference type="SUPFAM" id="SSF47598">
    <property type="entry name" value="Ribbon-helix-helix"/>
    <property type="match status" value="1"/>
</dbReference>
<evidence type="ECO:0000313" key="2">
    <source>
        <dbReference type="EMBL" id="CEL26593.1"/>
    </source>
</evidence>
<geneLocation type="plasmid" evidence="2">
    <name>pSfHH103a2</name>
</geneLocation>
<accession>A0A0A8WHB0</accession>
<name>A0A0A8WHB0_SINF1</name>
<reference evidence="2" key="2">
    <citation type="submission" date="2014-12" db="EMBL/GenBank/DDBJ databases">
        <authorList>
            <person name="Jaenicke S."/>
        </authorList>
    </citation>
    <scope>NUCLEOTIDE SEQUENCE</scope>
    <source>
        <strain evidence="2">HH103</strain>
        <plasmid evidence="2">pSfHH103a2</plasmid>
    </source>
</reference>